<dbReference type="GO" id="GO:0000978">
    <property type="term" value="F:RNA polymerase II cis-regulatory region sequence-specific DNA binding"/>
    <property type="evidence" value="ECO:0007669"/>
    <property type="project" value="TreeGrafter"/>
</dbReference>
<evidence type="ECO:0000256" key="3">
    <source>
        <dbReference type="PROSITE-ProRule" id="PRU00267"/>
    </source>
</evidence>
<name>S8FDJ4_FOMSC</name>
<dbReference type="SUPFAM" id="SSF47095">
    <property type="entry name" value="HMG-box"/>
    <property type="match status" value="1"/>
</dbReference>
<dbReference type="SMART" id="SM00398">
    <property type="entry name" value="HMG"/>
    <property type="match status" value="1"/>
</dbReference>
<dbReference type="CDD" id="cd01389">
    <property type="entry name" value="HMG-box_ROX1-like"/>
    <property type="match status" value="1"/>
</dbReference>
<evidence type="ECO:0000313" key="6">
    <source>
        <dbReference type="Proteomes" id="UP000015241"/>
    </source>
</evidence>
<dbReference type="Pfam" id="PF00505">
    <property type="entry name" value="HMG_box"/>
    <property type="match status" value="1"/>
</dbReference>
<accession>S8FDJ4</accession>
<protein>
    <recommendedName>
        <fullName evidence="4">HMG box domain-containing protein</fullName>
    </recommendedName>
</protein>
<dbReference type="EMBL" id="KE504155">
    <property type="protein sequence ID" value="EPS99600.1"/>
    <property type="molecule type" value="Genomic_DNA"/>
</dbReference>
<dbReference type="GO" id="GO:0005634">
    <property type="term" value="C:nucleus"/>
    <property type="evidence" value="ECO:0007669"/>
    <property type="project" value="UniProtKB-UniRule"/>
</dbReference>
<dbReference type="PANTHER" id="PTHR45789">
    <property type="entry name" value="FI18025P1"/>
    <property type="match status" value="1"/>
</dbReference>
<dbReference type="InterPro" id="IPR009071">
    <property type="entry name" value="HMG_box_dom"/>
</dbReference>
<dbReference type="InParanoid" id="S8FDJ4"/>
<gene>
    <name evidence="5" type="ORF">FOMPIDRAFT_1078602</name>
</gene>
<dbReference type="Gene3D" id="1.10.30.10">
    <property type="entry name" value="High mobility group box domain"/>
    <property type="match status" value="1"/>
</dbReference>
<evidence type="ECO:0000256" key="1">
    <source>
        <dbReference type="ARBA" id="ARBA00023125"/>
    </source>
</evidence>
<dbReference type="InterPro" id="IPR051356">
    <property type="entry name" value="SOX/SOX-like_TF"/>
</dbReference>
<dbReference type="OrthoDB" id="6247875at2759"/>
<dbReference type="STRING" id="743788.S8FDJ4"/>
<keyword evidence="2 3" id="KW-0539">Nucleus</keyword>
<evidence type="ECO:0000259" key="4">
    <source>
        <dbReference type="PROSITE" id="PS50118"/>
    </source>
</evidence>
<keyword evidence="6" id="KW-1185">Reference proteome</keyword>
<dbReference type="GO" id="GO:0000981">
    <property type="term" value="F:DNA-binding transcription factor activity, RNA polymerase II-specific"/>
    <property type="evidence" value="ECO:0007669"/>
    <property type="project" value="TreeGrafter"/>
</dbReference>
<organism evidence="5 6">
    <name type="scientific">Fomitopsis schrenkii</name>
    <name type="common">Brown rot fungus</name>
    <dbReference type="NCBI Taxonomy" id="2126942"/>
    <lineage>
        <taxon>Eukaryota</taxon>
        <taxon>Fungi</taxon>
        <taxon>Dikarya</taxon>
        <taxon>Basidiomycota</taxon>
        <taxon>Agaricomycotina</taxon>
        <taxon>Agaricomycetes</taxon>
        <taxon>Polyporales</taxon>
        <taxon>Fomitopsis</taxon>
    </lineage>
</organism>
<keyword evidence="1 3" id="KW-0238">DNA-binding</keyword>
<sequence length="73" mass="8813">IPRPPNAFMFFRSDFWAKEKNKLTVERDHRMISRNAGLEWNRLSEAQRAPYRSMAERAKQQHALRYPGYKYTP</sequence>
<dbReference type="HOGENOM" id="CLU_082854_6_2_1"/>
<evidence type="ECO:0000313" key="5">
    <source>
        <dbReference type="EMBL" id="EPS99600.1"/>
    </source>
</evidence>
<dbReference type="PANTHER" id="PTHR45789:SF2">
    <property type="entry name" value="FI18025P1"/>
    <property type="match status" value="1"/>
</dbReference>
<evidence type="ECO:0000256" key="2">
    <source>
        <dbReference type="ARBA" id="ARBA00023242"/>
    </source>
</evidence>
<dbReference type="Proteomes" id="UP000015241">
    <property type="component" value="Unassembled WGS sequence"/>
</dbReference>
<dbReference type="InterPro" id="IPR036910">
    <property type="entry name" value="HMG_box_dom_sf"/>
</dbReference>
<dbReference type="AlphaFoldDB" id="S8FDJ4"/>
<dbReference type="PROSITE" id="PS50118">
    <property type="entry name" value="HMG_BOX_2"/>
    <property type="match status" value="1"/>
</dbReference>
<feature type="non-terminal residue" evidence="5">
    <location>
        <position position="73"/>
    </location>
</feature>
<feature type="domain" description="HMG box" evidence="4">
    <location>
        <begin position="1"/>
        <end position="70"/>
    </location>
</feature>
<feature type="DNA-binding region" description="HMG box" evidence="3">
    <location>
        <begin position="1"/>
        <end position="70"/>
    </location>
</feature>
<reference evidence="5 6" key="1">
    <citation type="journal article" date="2012" name="Science">
        <title>The Paleozoic origin of enzymatic lignin decomposition reconstructed from 31 fungal genomes.</title>
        <authorList>
            <person name="Floudas D."/>
            <person name="Binder M."/>
            <person name="Riley R."/>
            <person name="Barry K."/>
            <person name="Blanchette R.A."/>
            <person name="Henrissat B."/>
            <person name="Martinez A.T."/>
            <person name="Otillar R."/>
            <person name="Spatafora J.W."/>
            <person name="Yadav J.S."/>
            <person name="Aerts A."/>
            <person name="Benoit I."/>
            <person name="Boyd A."/>
            <person name="Carlson A."/>
            <person name="Copeland A."/>
            <person name="Coutinho P.M."/>
            <person name="de Vries R.P."/>
            <person name="Ferreira P."/>
            <person name="Findley K."/>
            <person name="Foster B."/>
            <person name="Gaskell J."/>
            <person name="Glotzer D."/>
            <person name="Gorecki P."/>
            <person name="Heitman J."/>
            <person name="Hesse C."/>
            <person name="Hori C."/>
            <person name="Igarashi K."/>
            <person name="Jurgens J.A."/>
            <person name="Kallen N."/>
            <person name="Kersten P."/>
            <person name="Kohler A."/>
            <person name="Kuees U."/>
            <person name="Kumar T.K.A."/>
            <person name="Kuo A."/>
            <person name="LaButti K."/>
            <person name="Larrondo L.F."/>
            <person name="Lindquist E."/>
            <person name="Ling A."/>
            <person name="Lombard V."/>
            <person name="Lucas S."/>
            <person name="Lundell T."/>
            <person name="Martin R."/>
            <person name="McLaughlin D.J."/>
            <person name="Morgenstern I."/>
            <person name="Morin E."/>
            <person name="Murat C."/>
            <person name="Nagy L.G."/>
            <person name="Nolan M."/>
            <person name="Ohm R.A."/>
            <person name="Patyshakuliyeva A."/>
            <person name="Rokas A."/>
            <person name="Ruiz-Duenas F.J."/>
            <person name="Sabat G."/>
            <person name="Salamov A."/>
            <person name="Samejima M."/>
            <person name="Schmutz J."/>
            <person name="Slot J.C."/>
            <person name="St John F."/>
            <person name="Stenlid J."/>
            <person name="Sun H."/>
            <person name="Sun S."/>
            <person name="Syed K."/>
            <person name="Tsang A."/>
            <person name="Wiebenga A."/>
            <person name="Young D."/>
            <person name="Pisabarro A."/>
            <person name="Eastwood D.C."/>
            <person name="Martin F."/>
            <person name="Cullen D."/>
            <person name="Grigoriev I.V."/>
            <person name="Hibbett D.S."/>
        </authorList>
    </citation>
    <scope>NUCLEOTIDE SEQUENCE</scope>
    <source>
        <strain evidence="6">FP-58527</strain>
    </source>
</reference>
<proteinExistence type="predicted"/>
<feature type="non-terminal residue" evidence="5">
    <location>
        <position position="1"/>
    </location>
</feature>